<evidence type="ECO:0000313" key="3">
    <source>
        <dbReference type="EMBL" id="VDD13461.1"/>
    </source>
</evidence>
<feature type="compositionally biased region" description="Polar residues" evidence="1">
    <location>
        <begin position="50"/>
        <end position="71"/>
    </location>
</feature>
<feature type="compositionally biased region" description="Polar residues" evidence="1">
    <location>
        <begin position="152"/>
        <end position="162"/>
    </location>
</feature>
<accession>A0A3P6CT49</accession>
<dbReference type="EMBL" id="LR031576">
    <property type="protein sequence ID" value="VDD13461.1"/>
    <property type="molecule type" value="Genomic_DNA"/>
</dbReference>
<dbReference type="AlphaFoldDB" id="A0A3P6CT49"/>
<dbReference type="PANTHER" id="PTHR38221:SF1">
    <property type="entry name" value="OVULE PROTEIN"/>
    <property type="match status" value="1"/>
</dbReference>
<dbReference type="Gramene" id="A04p20030.2_BraZ1">
    <property type="protein sequence ID" value="A04p20030.2_BraZ1.CDS.1"/>
    <property type="gene ID" value="A04g20030.2_BraZ1"/>
</dbReference>
<organism evidence="3">
    <name type="scientific">Brassica campestris</name>
    <name type="common">Field mustard</name>
    <dbReference type="NCBI Taxonomy" id="3711"/>
    <lineage>
        <taxon>Eukaryota</taxon>
        <taxon>Viridiplantae</taxon>
        <taxon>Streptophyta</taxon>
        <taxon>Embryophyta</taxon>
        <taxon>Tracheophyta</taxon>
        <taxon>Spermatophyta</taxon>
        <taxon>Magnoliopsida</taxon>
        <taxon>eudicotyledons</taxon>
        <taxon>Gunneridae</taxon>
        <taxon>Pentapetalae</taxon>
        <taxon>rosids</taxon>
        <taxon>malvids</taxon>
        <taxon>Brassicales</taxon>
        <taxon>Brassicaceae</taxon>
        <taxon>Brassiceae</taxon>
        <taxon>Brassica</taxon>
    </lineage>
</organism>
<sequence>MAKNVGSDESEFGSVTSSQVSFLKNCPFADPLAGVEEDTDSDGTEVLGTPMSQPVTRTPILSLSTPISLDSINDEDVFRTPPENASLSSSAAGSEPRARASELKPRRRGGGGSESKSKSKSPSRVSASPSLTAETVRVLEMNRVSDRKESVTEVTPLSSPSSLAAGDVRVTGSRSDSESPPPPTVSAGDVRVPGKQPDLDSSSPESATEGIKVSESGDDDYEIEIPFKEVMEALLRNNGENLDERDERVSYVEILKRYGLKFP</sequence>
<feature type="region of interest" description="Disordered" evidence="1">
    <location>
        <begin position="30"/>
        <end position="220"/>
    </location>
</feature>
<dbReference type="PANTHER" id="PTHR38221">
    <property type="entry name" value="BNAA04G14260D PROTEIN"/>
    <property type="match status" value="1"/>
</dbReference>
<dbReference type="Proteomes" id="UP000694005">
    <property type="component" value="Chromosome A04"/>
</dbReference>
<dbReference type="EMBL" id="LS974620">
    <property type="protein sequence ID" value="CAG7907102.1"/>
    <property type="molecule type" value="Genomic_DNA"/>
</dbReference>
<name>A0A3P6CT49_BRACM</name>
<gene>
    <name evidence="3" type="ORF">BRAA04T17471Z</name>
    <name evidence="2" type="ORF">BRAPAZ1V2_A04P20030.2</name>
</gene>
<feature type="compositionally biased region" description="Low complexity" evidence="1">
    <location>
        <begin position="120"/>
        <end position="130"/>
    </location>
</feature>
<protein>
    <submittedName>
        <fullName evidence="2">Uncharacterized protein</fullName>
    </submittedName>
</protein>
<feature type="compositionally biased region" description="Polar residues" evidence="1">
    <location>
        <begin position="83"/>
        <end position="92"/>
    </location>
</feature>
<evidence type="ECO:0000256" key="1">
    <source>
        <dbReference type="SAM" id="MobiDB-lite"/>
    </source>
</evidence>
<reference evidence="3" key="1">
    <citation type="submission" date="2018-11" db="EMBL/GenBank/DDBJ databases">
        <authorList>
            <consortium name="Genoscope - CEA"/>
            <person name="William W."/>
        </authorList>
    </citation>
    <scope>NUCLEOTIDE SEQUENCE</scope>
</reference>
<proteinExistence type="predicted"/>
<evidence type="ECO:0000313" key="2">
    <source>
        <dbReference type="EMBL" id="CAG7907102.1"/>
    </source>
</evidence>